<accession>A0ABP7B8R9</accession>
<evidence type="ECO:0000256" key="1">
    <source>
        <dbReference type="SAM" id="Phobius"/>
    </source>
</evidence>
<feature type="domain" description="Protein-glutamine gamma-glutamyltransferase-like C-terminal" evidence="2">
    <location>
        <begin position="138"/>
        <end position="204"/>
    </location>
</feature>
<evidence type="ECO:0000259" key="2">
    <source>
        <dbReference type="Pfam" id="PF13559"/>
    </source>
</evidence>
<dbReference type="Proteomes" id="UP001410795">
    <property type="component" value="Unassembled WGS sequence"/>
</dbReference>
<comment type="caution">
    <text evidence="3">The sequence shown here is derived from an EMBL/GenBank/DDBJ whole genome shotgun (WGS) entry which is preliminary data.</text>
</comment>
<dbReference type="InterPro" id="IPR025403">
    <property type="entry name" value="TgpA-like_C"/>
</dbReference>
<evidence type="ECO:0000313" key="3">
    <source>
        <dbReference type="EMBL" id="GAA3652975.1"/>
    </source>
</evidence>
<sequence>MIAALLTGIALHAGVVDPDRDEAREWAERELADPAYDTAEPTPFDRIAQAIGDFLDDLLTPRGELDWNPALAVGIVVVVIALVVAAVLIWGRPRLAHRAAERSALLFGDQESRSIAGLRAAAETHAGAGEWDEAMVLRFRALARGLEERGIVDAPPGTTARGLAQRAHHPFPGHVSGLDAAARGFDDVRYLRRHGTAELYAAVAGLDDELARTTPARAPETAGAW</sequence>
<keyword evidence="1" id="KW-1133">Transmembrane helix</keyword>
<dbReference type="RefSeq" id="WP_344779129.1">
    <property type="nucleotide sequence ID" value="NZ_BAAAYV010000005.1"/>
</dbReference>
<name>A0ABP7B8R9_9MICO</name>
<reference evidence="4" key="1">
    <citation type="journal article" date="2019" name="Int. J. Syst. Evol. Microbiol.">
        <title>The Global Catalogue of Microorganisms (GCM) 10K type strain sequencing project: providing services to taxonomists for standard genome sequencing and annotation.</title>
        <authorList>
            <consortium name="The Broad Institute Genomics Platform"/>
            <consortium name="The Broad Institute Genome Sequencing Center for Infectious Disease"/>
            <person name="Wu L."/>
            <person name="Ma J."/>
        </authorList>
    </citation>
    <scope>NUCLEOTIDE SEQUENCE [LARGE SCALE GENOMIC DNA]</scope>
    <source>
        <strain evidence="4">JCM 16546</strain>
    </source>
</reference>
<evidence type="ECO:0000313" key="4">
    <source>
        <dbReference type="Proteomes" id="UP001410795"/>
    </source>
</evidence>
<keyword evidence="4" id="KW-1185">Reference proteome</keyword>
<gene>
    <name evidence="3" type="ORF">GCM10022202_11050</name>
</gene>
<dbReference type="Pfam" id="PF13559">
    <property type="entry name" value="DUF4129"/>
    <property type="match status" value="1"/>
</dbReference>
<dbReference type="EMBL" id="BAAAYV010000005">
    <property type="protein sequence ID" value="GAA3652975.1"/>
    <property type="molecule type" value="Genomic_DNA"/>
</dbReference>
<feature type="transmembrane region" description="Helical" evidence="1">
    <location>
        <begin position="70"/>
        <end position="90"/>
    </location>
</feature>
<protein>
    <recommendedName>
        <fullName evidence="2">Protein-glutamine gamma-glutamyltransferase-like C-terminal domain-containing protein</fullName>
    </recommendedName>
</protein>
<keyword evidence="1" id="KW-0472">Membrane</keyword>
<proteinExistence type="predicted"/>
<organism evidence="3 4">
    <name type="scientific">Microbacterium marinilacus</name>
    <dbReference type="NCBI Taxonomy" id="415209"/>
    <lineage>
        <taxon>Bacteria</taxon>
        <taxon>Bacillati</taxon>
        <taxon>Actinomycetota</taxon>
        <taxon>Actinomycetes</taxon>
        <taxon>Micrococcales</taxon>
        <taxon>Microbacteriaceae</taxon>
        <taxon>Microbacterium</taxon>
    </lineage>
</organism>
<keyword evidence="1" id="KW-0812">Transmembrane</keyword>